<dbReference type="InterPro" id="IPR021840">
    <property type="entry name" value="DUF3433"/>
</dbReference>
<dbReference type="AlphaFoldDB" id="A0A9W8WFN8"/>
<name>A0A9W8WFN8_9HYPO</name>
<feature type="transmembrane region" description="Helical" evidence="2">
    <location>
        <begin position="939"/>
        <end position="961"/>
    </location>
</feature>
<organism evidence="3 4">
    <name type="scientific">Fusarium piperis</name>
    <dbReference type="NCBI Taxonomy" id="1435070"/>
    <lineage>
        <taxon>Eukaryota</taxon>
        <taxon>Fungi</taxon>
        <taxon>Dikarya</taxon>
        <taxon>Ascomycota</taxon>
        <taxon>Pezizomycotina</taxon>
        <taxon>Sordariomycetes</taxon>
        <taxon>Hypocreomycetidae</taxon>
        <taxon>Hypocreales</taxon>
        <taxon>Nectriaceae</taxon>
        <taxon>Fusarium</taxon>
        <taxon>Fusarium solani species complex</taxon>
    </lineage>
</organism>
<keyword evidence="2" id="KW-1133">Transmembrane helix</keyword>
<keyword evidence="2" id="KW-0472">Membrane</keyword>
<reference evidence="3" key="1">
    <citation type="submission" date="2022-10" db="EMBL/GenBank/DDBJ databases">
        <title>Tapping the CABI collections for fungal endophytes: first genome assemblies for Collariella, Neodidymelliopsis, Ascochyta clinopodiicola, Didymella pomorum, Didymosphaeria variabile, Neocosmospora piperis and Neocucurbitaria cava.</title>
        <authorList>
            <person name="Hill R."/>
        </authorList>
    </citation>
    <scope>NUCLEOTIDE SEQUENCE</scope>
    <source>
        <strain evidence="3">IMI 366586</strain>
    </source>
</reference>
<sequence>MYPSQAGVNASAFDARYEPQATDDTSWDRDGPKFPSSRQKRANYRPTALRWYFIAGLILCIMAVMGLVVWAELKMPNSEETATIIDKRGEIEERQENTGGPRVSTTLIVSEFTKLVTVPGTTGKFTTMVPTTTYETSWNYSTTVKEGSTIVSSGVTVVPTVIVTEIVVTQSAQETEIIVTSTITGGTVVYSSVSGAVTPPPAYTSPFTSYATITSTLTIPGSEDTSYGTISTDETKTVVTTIVEDGTTKTVSSLVTQPVVSAFPSVGETTAAPSVYVSYGKITITSVYTIHDPPEKEKQKPNQAEKPTAKPEPTEKVINVVTVDPDRTVKKVEKVGPVTYVTKVQENDVETLVISHGRETVVSKVEAVETTVNVVATGAGGVLTTNQVVQTKAASYATIVKPVPPTAVVSKVEAYETTVDVVKTGADGLLTTNQVVVTKGASYVVKPAQPTAAYETTVNVVTTGADGLPTTNQVVETVQPGVAASKAEAYETTVDVVTTGADGLLTTNQVVKTVRPGEIVSTVEAYETTVDVVTTGADGLLTTNKVVMTKSASLVTIDDAADGEATTFVSSVEAFETTMDVVSTGADGLLTTGKLVTTKSASLATIVKSADPFEPTTILITKGTGKAKLTTITSDRKESSTFVSTIKGTTRTYSKTTTVHPTTTGESSAGETDEDGGKGGTVKTVVTVYELNAGKYFVGKFLPAMLAVMLSIPARVIDLNAQQYQPFYALNRPNGAMGPQSMNLHFSGWTGFLQPFKVLSHGHPVPFISMLIVWCSALMAPTAVEAIGFKMHGKCRINAFEGCAPALGVSPQPTHLLLALLAFTIVLLCCLLFFLRNWDTGLYANPWSVAGIASLASNREVRPKQASERKIAKEMVEKRYGFGLFENRMGQTEYGIVLYDDAGANLHDEGVVSDSNSLDSHTAVGAKKRRRNPFMVLGLAWRLVFLVFLLGLMAFLLYYHLTLDKPLASFRKFMNSQTFGVRFLFATFGVIISFSWTAFFNSIAMIMPYYVMSRGPKTAANSVLLTRPTNGVSGFWSAIKHGQPFPAIVATMNILSEFMPILLSNIPYSLSQVRIAHDICTQLSVGILSAMALTIISSFAVRWPDMPVDPRSVAGAMYYVSESVMVDHFSGMASVDNKERERRIRELGGTYLYGELTTRTGEKRPAVEWDDRTLGIIPTAPQQTMEDVHTGEDTHARMEGVDTAYHGYQGGVMHT</sequence>
<accession>A0A9W8WFN8</accession>
<dbReference type="Proteomes" id="UP001140502">
    <property type="component" value="Unassembled WGS sequence"/>
</dbReference>
<dbReference type="Pfam" id="PF11915">
    <property type="entry name" value="DUF3433"/>
    <property type="match status" value="2"/>
</dbReference>
<protein>
    <recommendedName>
        <fullName evidence="5">Zonadhesin</fullName>
    </recommendedName>
</protein>
<evidence type="ECO:0000313" key="3">
    <source>
        <dbReference type="EMBL" id="KAJ4323378.1"/>
    </source>
</evidence>
<evidence type="ECO:0000313" key="4">
    <source>
        <dbReference type="Proteomes" id="UP001140502"/>
    </source>
</evidence>
<gene>
    <name evidence="3" type="ORF">N0V84_004382</name>
</gene>
<feature type="region of interest" description="Disordered" evidence="1">
    <location>
        <begin position="290"/>
        <end position="314"/>
    </location>
</feature>
<keyword evidence="4" id="KW-1185">Reference proteome</keyword>
<dbReference type="OrthoDB" id="5428901at2759"/>
<feature type="transmembrane region" description="Helical" evidence="2">
    <location>
        <begin position="48"/>
        <end position="71"/>
    </location>
</feature>
<keyword evidence="2" id="KW-0812">Transmembrane</keyword>
<feature type="region of interest" description="Disordered" evidence="1">
    <location>
        <begin position="656"/>
        <end position="678"/>
    </location>
</feature>
<dbReference type="PANTHER" id="PTHR37544">
    <property type="entry name" value="SPRAY-RELATED"/>
    <property type="match status" value="1"/>
</dbReference>
<evidence type="ECO:0008006" key="5">
    <source>
        <dbReference type="Google" id="ProtNLM"/>
    </source>
</evidence>
<proteinExistence type="predicted"/>
<dbReference type="PANTHER" id="PTHR37544:SF3">
    <property type="entry name" value="SPRAY"/>
    <property type="match status" value="1"/>
</dbReference>
<feature type="transmembrane region" description="Helical" evidence="2">
    <location>
        <begin position="1083"/>
        <end position="1101"/>
    </location>
</feature>
<comment type="caution">
    <text evidence="3">The sequence shown here is derived from an EMBL/GenBank/DDBJ whole genome shotgun (WGS) entry which is preliminary data.</text>
</comment>
<feature type="transmembrane region" description="Helical" evidence="2">
    <location>
        <begin position="816"/>
        <end position="835"/>
    </location>
</feature>
<evidence type="ECO:0000256" key="1">
    <source>
        <dbReference type="SAM" id="MobiDB-lite"/>
    </source>
</evidence>
<evidence type="ECO:0000256" key="2">
    <source>
        <dbReference type="SAM" id="Phobius"/>
    </source>
</evidence>
<feature type="region of interest" description="Disordered" evidence="1">
    <location>
        <begin position="13"/>
        <end position="39"/>
    </location>
</feature>
<dbReference type="EMBL" id="JAPEUR010000071">
    <property type="protein sequence ID" value="KAJ4323378.1"/>
    <property type="molecule type" value="Genomic_DNA"/>
</dbReference>
<feature type="transmembrane region" description="Helical" evidence="2">
    <location>
        <begin position="981"/>
        <end position="1007"/>
    </location>
</feature>
<feature type="compositionally biased region" description="Polar residues" evidence="1">
    <location>
        <begin position="659"/>
        <end position="669"/>
    </location>
</feature>